<organism evidence="3 4">
    <name type="scientific">Oceanobacillus luteolus</name>
    <dbReference type="NCBI Taxonomy" id="1274358"/>
    <lineage>
        <taxon>Bacteria</taxon>
        <taxon>Bacillati</taxon>
        <taxon>Bacillota</taxon>
        <taxon>Bacilli</taxon>
        <taxon>Bacillales</taxon>
        <taxon>Bacillaceae</taxon>
        <taxon>Oceanobacillus</taxon>
    </lineage>
</organism>
<dbReference type="PANTHER" id="PTHR34351:SF2">
    <property type="entry name" value="DUF58 DOMAIN-CONTAINING PROTEIN"/>
    <property type="match status" value="1"/>
</dbReference>
<comment type="caution">
    <text evidence="3">The sequence shown here is derived from an EMBL/GenBank/DDBJ whole genome shotgun (WGS) entry which is preliminary data.</text>
</comment>
<reference evidence="4" key="1">
    <citation type="journal article" date="2019" name="Int. J. Syst. Evol. Microbiol.">
        <title>The Global Catalogue of Microorganisms (GCM) 10K type strain sequencing project: providing services to taxonomists for standard genome sequencing and annotation.</title>
        <authorList>
            <consortium name="The Broad Institute Genomics Platform"/>
            <consortium name="The Broad Institute Genome Sequencing Center for Infectious Disease"/>
            <person name="Wu L."/>
            <person name="Ma J."/>
        </authorList>
    </citation>
    <scope>NUCLEOTIDE SEQUENCE [LARGE SCALE GENOMIC DNA]</scope>
    <source>
        <strain evidence="4">CGMCC 1.12376</strain>
    </source>
</reference>
<evidence type="ECO:0000259" key="2">
    <source>
        <dbReference type="Pfam" id="PF01882"/>
    </source>
</evidence>
<feature type="transmembrane region" description="Helical" evidence="1">
    <location>
        <begin position="7"/>
        <end position="27"/>
    </location>
</feature>
<accession>A0ABW4HXR3</accession>
<dbReference type="PANTHER" id="PTHR34351">
    <property type="entry name" value="SLR1927 PROTEIN-RELATED"/>
    <property type="match status" value="1"/>
</dbReference>
<protein>
    <submittedName>
        <fullName evidence="3">DUF58 domain-containing protein</fullName>
    </submittedName>
</protein>
<evidence type="ECO:0000313" key="4">
    <source>
        <dbReference type="Proteomes" id="UP001597221"/>
    </source>
</evidence>
<keyword evidence="1" id="KW-0812">Transmembrane</keyword>
<dbReference type="EMBL" id="JBHUDE010000165">
    <property type="protein sequence ID" value="MFD1609967.1"/>
    <property type="molecule type" value="Genomic_DNA"/>
</dbReference>
<keyword evidence="4" id="KW-1185">Reference proteome</keyword>
<proteinExistence type="predicted"/>
<evidence type="ECO:0000313" key="3">
    <source>
        <dbReference type="EMBL" id="MFD1609967.1"/>
    </source>
</evidence>
<evidence type="ECO:0000256" key="1">
    <source>
        <dbReference type="SAM" id="Phobius"/>
    </source>
</evidence>
<feature type="domain" description="DUF58" evidence="2">
    <location>
        <begin position="220"/>
        <end position="368"/>
    </location>
</feature>
<name>A0ABW4HXR3_9BACI</name>
<feature type="transmembrane region" description="Helical" evidence="1">
    <location>
        <begin position="33"/>
        <end position="55"/>
    </location>
</feature>
<dbReference type="Pfam" id="PF01882">
    <property type="entry name" value="DUF58"/>
    <property type="match status" value="1"/>
</dbReference>
<gene>
    <name evidence="3" type="ORF">ACFSBH_20305</name>
</gene>
<keyword evidence="1" id="KW-0472">Membrane</keyword>
<dbReference type="InterPro" id="IPR002881">
    <property type="entry name" value="DUF58"/>
</dbReference>
<dbReference type="RefSeq" id="WP_251517130.1">
    <property type="nucleotide sequence ID" value="NZ_JAMBON010000049.1"/>
</dbReference>
<dbReference type="Proteomes" id="UP001597221">
    <property type="component" value="Unassembled WGS sequence"/>
</dbReference>
<sequence>MKVTFRFIGNLLFILTLIIVLFSYAMFQGGFVSWFLFYSFLPILLYLLVLVCYPIKNWKVTRVLSGRLIKAGGTAQVVLTIERKFPFPLYYGIFEEIMSDSLNRKDRKHHNYSHLNEPEKLLFTRSMKKIFLIGFRKRIEIPFKLEELPRGEHKLEAVRVRISDVFGFVKKEHVFTLEDELLVQPHEREIKLIDGAQSFEQGQTAVNSFQLENTTVATGVREYEPGDRFSWIHWKQTAKNQMVMTKEFEIERSNQLLLILDATLPKNINPLAFEASVELALSMLAKLENTTSDVHLLTIGSEVRSFSIRESNQLKGDIRYYLTKIQPDGEESFSRLLKETMQGQKRLERLVIFTSSIDDFFRLTIQELKQRTAQIVVMFIQGSAFILESEQKMIAQMKKEGTKIHVLTERQLAATPLEVSIR</sequence>
<keyword evidence="1" id="KW-1133">Transmembrane helix</keyword>